<dbReference type="Gramene" id="OMO79891">
    <property type="protein sequence ID" value="OMO79891"/>
    <property type="gene ID" value="CCACVL1_13328"/>
</dbReference>
<evidence type="ECO:0000256" key="4">
    <source>
        <dbReference type="ARBA" id="ARBA00022833"/>
    </source>
</evidence>
<feature type="compositionally biased region" description="Basic and acidic residues" evidence="6">
    <location>
        <begin position="1146"/>
        <end position="1170"/>
    </location>
</feature>
<dbReference type="InterPro" id="IPR001965">
    <property type="entry name" value="Znf_PHD"/>
</dbReference>
<feature type="compositionally biased region" description="Basic and acidic residues" evidence="6">
    <location>
        <begin position="525"/>
        <end position="537"/>
    </location>
</feature>
<dbReference type="Proteomes" id="UP000188268">
    <property type="component" value="Unassembled WGS sequence"/>
</dbReference>
<dbReference type="SMART" id="SM00249">
    <property type="entry name" value="PHD"/>
    <property type="match status" value="1"/>
</dbReference>
<dbReference type="InterPro" id="IPR011011">
    <property type="entry name" value="Znf_FYVE_PHD"/>
</dbReference>
<feature type="region of interest" description="Disordered" evidence="6">
    <location>
        <begin position="280"/>
        <end position="302"/>
    </location>
</feature>
<feature type="compositionally biased region" description="Basic residues" evidence="6">
    <location>
        <begin position="1171"/>
        <end position="1181"/>
    </location>
</feature>
<feature type="compositionally biased region" description="Basic residues" evidence="6">
    <location>
        <begin position="16"/>
        <end position="29"/>
    </location>
</feature>
<feature type="region of interest" description="Disordered" evidence="6">
    <location>
        <begin position="946"/>
        <end position="1060"/>
    </location>
</feature>
<evidence type="ECO:0000313" key="9">
    <source>
        <dbReference type="Proteomes" id="UP000188268"/>
    </source>
</evidence>
<dbReference type="Gene3D" id="3.30.40.10">
    <property type="entry name" value="Zinc/RING finger domain, C3HC4 (zinc finger)"/>
    <property type="match status" value="1"/>
</dbReference>
<gene>
    <name evidence="8" type="ORF">CCACVL1_13328</name>
</gene>
<dbReference type="InterPro" id="IPR056065">
    <property type="entry name" value="DUF7648"/>
</dbReference>
<keyword evidence="9" id="KW-1185">Reference proteome</keyword>
<dbReference type="EMBL" id="AWWV01010347">
    <property type="protein sequence ID" value="OMO79891.1"/>
    <property type="molecule type" value="Genomic_DNA"/>
</dbReference>
<feature type="compositionally biased region" description="Basic and acidic residues" evidence="6">
    <location>
        <begin position="660"/>
        <end position="673"/>
    </location>
</feature>
<keyword evidence="2" id="KW-0479">Metal-binding</keyword>
<proteinExistence type="predicted"/>
<feature type="compositionally biased region" description="Basic and acidic residues" evidence="6">
    <location>
        <begin position="280"/>
        <end position="291"/>
    </location>
</feature>
<evidence type="ECO:0000256" key="6">
    <source>
        <dbReference type="SAM" id="MobiDB-lite"/>
    </source>
</evidence>
<keyword evidence="5" id="KW-0539">Nucleus</keyword>
<feature type="compositionally biased region" description="Polar residues" evidence="6">
    <location>
        <begin position="721"/>
        <end position="749"/>
    </location>
</feature>
<sequence length="1238" mass="135593">MGSGRDSKTGLDILKPSRRGKKRKRKRRTPKEIHTSGFNSFSFSSGPSVRNEEAIFVTERVRQIIVSVTNNDLSRYSLLNSNSISATKREAVKLEYAFTSFNVNRIGRVRNLEFLGRTHRADPHDDWGDGSWTVDCICGVTFDDGEEMVKCDECGVWVHTRCSRYTKSEELFACDKCKSKSTRNDSEETEVAQLLVELPTKTVRLESSYVSHVPPRRPFRLWTDIPMEERVHVQGIPGGEPGLFEGLSGVFTPELWKCTGYVPKKFNFQYREFPCWDENKEGDDRNDKQNENDNENGNLVDNGAGVLVSLSKERVFGAPMYPMKDNLKGGKKSEGEDTDRRRWQNGARKDRTVLHPVVIPSNKRKKDELGASKDRSAKKKSRSAAEKEAHEKKRGAQSHKTVFRTGSDAKQLEFYEDRGSKSIKTDIQSVKNKNSKDGVLQDPTLDGNFALNHTIERPKNNFVGKERALDASTSGMSGHDGLIRSEPKEEKADHHLPPSLESSPKTEDVALLLELKDPGITPVKIEGDSVATDKVDNGVEGSSRSPKEHMVVNLASSASASGVQSNQVPKESNGSMSHSSVKPAFEVKREKNDDDGTRVVLTAQLSPHADAKDTGTSVHQTSETSEINVVVGGSAQPSNGKTKAVESGLVADCHSSKAKEMAGDCSVVKHDSSEVSESVQKNSSESKHVPASAEETKPSGNVATSEEQPIQHKTVVCVGKSPSTSSVAGTMSIPDNSKCTDTQNSNASTKLRVIAENNASIKKDHAASDVPRDEDRNDLSRKIAKERPRSSFGSTSKVPHHSRITHSSISKRTLADTKDSVPSSSSKASSVQNASVTSVSCESGGSLQSQSASHVQQNKTSASGCPQKGEKFNQSSTQPASKVTHASSAHPFVPSNSPTLSDEELALLLHQELNSSPRVPRVPRVRHTGSFPLLASPTATSMLIKRTSSSGGKEHSMVSRRKNKDASKDGSRGSREFDDEAKRSDKGLSSPDQRQDIGSTMHASAKRDDKIAPPAPTTTTNSGPSSSSEANDQNLSSIRSSPRNISNDDIGTLRGSVPRTLPGLINEIMSKGRRMTYEELCNAVLPHWPNLRKHNGERYAYSSHSQAVLDCLRNRQEWAQLVDRGPKTNSSRKRRKADAEESEDNEYSKGRNTKEVESKSMESQKEEFPKGKRKARKRRRLALQGRGIKDVQRRRKADLTDDDAGAFSNSSEESMFSEDEIQGGRGCPAGSEASASSD</sequence>
<dbReference type="PANTHER" id="PTHR14571:SF9">
    <property type="entry name" value="HISTONE-LYSINE N-METHYLTRANSFERASE SET-26-RELATED"/>
    <property type="match status" value="1"/>
</dbReference>
<feature type="compositionally biased region" description="Polar residues" evidence="6">
    <location>
        <begin position="990"/>
        <end position="1002"/>
    </location>
</feature>
<keyword evidence="3" id="KW-0863">Zinc-finger</keyword>
<accession>A0A1R3IBJ6</accession>
<evidence type="ECO:0000256" key="3">
    <source>
        <dbReference type="ARBA" id="ARBA00022771"/>
    </source>
</evidence>
<reference evidence="8 9" key="1">
    <citation type="submission" date="2013-09" db="EMBL/GenBank/DDBJ databases">
        <title>Corchorus capsularis genome sequencing.</title>
        <authorList>
            <person name="Alam M."/>
            <person name="Haque M.S."/>
            <person name="Islam M.S."/>
            <person name="Emdad E.M."/>
            <person name="Islam M.M."/>
            <person name="Ahmed B."/>
            <person name="Halim A."/>
            <person name="Hossen Q.M.M."/>
            <person name="Hossain M.Z."/>
            <person name="Ahmed R."/>
            <person name="Khan M.M."/>
            <person name="Islam R."/>
            <person name="Rashid M.M."/>
            <person name="Khan S.A."/>
            <person name="Rahman M.S."/>
            <person name="Alam M."/>
        </authorList>
    </citation>
    <scope>NUCLEOTIDE SEQUENCE [LARGE SCALE GENOMIC DNA]</scope>
    <source>
        <strain evidence="9">cv. CVL-1</strain>
        <tissue evidence="8">Whole seedling</tissue>
    </source>
</reference>
<feature type="compositionally biased region" description="Polar residues" evidence="6">
    <location>
        <begin position="872"/>
        <end position="887"/>
    </location>
</feature>
<dbReference type="InterPro" id="IPR019786">
    <property type="entry name" value="Zinc_finger_PHD-type_CS"/>
</dbReference>
<dbReference type="OrthoDB" id="79252at2759"/>
<feature type="compositionally biased region" description="Low complexity" evidence="6">
    <location>
        <begin position="1017"/>
        <end position="1028"/>
    </location>
</feature>
<organism evidence="8 9">
    <name type="scientific">Corchorus capsularis</name>
    <name type="common">Jute</name>
    <dbReference type="NCBI Taxonomy" id="210143"/>
    <lineage>
        <taxon>Eukaryota</taxon>
        <taxon>Viridiplantae</taxon>
        <taxon>Streptophyta</taxon>
        <taxon>Embryophyta</taxon>
        <taxon>Tracheophyta</taxon>
        <taxon>Spermatophyta</taxon>
        <taxon>Magnoliopsida</taxon>
        <taxon>eudicotyledons</taxon>
        <taxon>Gunneridae</taxon>
        <taxon>Pentapetalae</taxon>
        <taxon>rosids</taxon>
        <taxon>malvids</taxon>
        <taxon>Malvales</taxon>
        <taxon>Malvaceae</taxon>
        <taxon>Grewioideae</taxon>
        <taxon>Apeibeae</taxon>
        <taxon>Corchorus</taxon>
    </lineage>
</organism>
<evidence type="ECO:0000313" key="8">
    <source>
        <dbReference type="EMBL" id="OMO79891.1"/>
    </source>
</evidence>
<keyword evidence="4" id="KW-0862">Zinc</keyword>
<feature type="compositionally biased region" description="Polar residues" evidence="6">
    <location>
        <begin position="837"/>
        <end position="864"/>
    </location>
</feature>
<dbReference type="InterPro" id="IPR013083">
    <property type="entry name" value="Znf_RING/FYVE/PHD"/>
</dbReference>
<feature type="compositionally biased region" description="Polar residues" evidence="6">
    <location>
        <begin position="554"/>
        <end position="580"/>
    </location>
</feature>
<dbReference type="GO" id="GO:0005634">
    <property type="term" value="C:nucleus"/>
    <property type="evidence" value="ECO:0007669"/>
    <property type="project" value="UniProtKB-SubCell"/>
</dbReference>
<feature type="compositionally biased region" description="Basic and acidic residues" evidence="6">
    <location>
        <begin position="964"/>
        <end position="986"/>
    </location>
</feature>
<name>A0A1R3IBJ6_COCAP</name>
<evidence type="ECO:0000256" key="2">
    <source>
        <dbReference type="ARBA" id="ARBA00022723"/>
    </source>
</evidence>
<feature type="compositionally biased region" description="Basic and acidic residues" evidence="6">
    <location>
        <begin position="585"/>
        <end position="597"/>
    </location>
</feature>
<feature type="region of interest" description="Disordered" evidence="6">
    <location>
        <begin position="660"/>
        <end position="898"/>
    </location>
</feature>
<evidence type="ECO:0000256" key="1">
    <source>
        <dbReference type="ARBA" id="ARBA00004123"/>
    </source>
</evidence>
<dbReference type="OMA" id="DWVDESW"/>
<feature type="compositionally biased region" description="Low complexity" evidence="6">
    <location>
        <begin position="820"/>
        <end position="836"/>
    </location>
</feature>
<feature type="compositionally biased region" description="Low complexity" evidence="6">
    <location>
        <begin position="1036"/>
        <end position="1047"/>
    </location>
</feature>
<comment type="subcellular location">
    <subcellularLocation>
        <location evidence="1">Nucleus</location>
    </subcellularLocation>
</comment>
<feature type="region of interest" description="Disordered" evidence="6">
    <location>
        <begin position="1122"/>
        <end position="1238"/>
    </location>
</feature>
<evidence type="ECO:0000259" key="7">
    <source>
        <dbReference type="SMART" id="SM00249"/>
    </source>
</evidence>
<dbReference type="GO" id="GO:0008270">
    <property type="term" value="F:zinc ion binding"/>
    <property type="evidence" value="ECO:0007669"/>
    <property type="project" value="UniProtKB-KW"/>
</dbReference>
<feature type="domain" description="Zinc finger PHD-type" evidence="7">
    <location>
        <begin position="135"/>
        <end position="178"/>
    </location>
</feature>
<dbReference type="AlphaFoldDB" id="A0A1R3IBJ6"/>
<feature type="compositionally biased region" description="Basic and acidic residues" evidence="6">
    <location>
        <begin position="325"/>
        <end position="353"/>
    </location>
</feature>
<dbReference type="PANTHER" id="PTHR14571">
    <property type="entry name" value="HISTONE-LYSINE N-METHYLTRANSFERASE SET-26-RELATED"/>
    <property type="match status" value="1"/>
</dbReference>
<protein>
    <submittedName>
        <fullName evidence="8">Zinc finger, PHD-type</fullName>
    </submittedName>
</protein>
<feature type="region of interest" description="Disordered" evidence="6">
    <location>
        <begin position="320"/>
        <end position="405"/>
    </location>
</feature>
<evidence type="ECO:0000256" key="5">
    <source>
        <dbReference type="ARBA" id="ARBA00023242"/>
    </source>
</evidence>
<feature type="compositionally biased region" description="Basic and acidic residues" evidence="6">
    <location>
        <begin position="481"/>
        <end position="496"/>
    </location>
</feature>
<feature type="compositionally biased region" description="Basic and acidic residues" evidence="6">
    <location>
        <begin position="761"/>
        <end position="789"/>
    </location>
</feature>
<feature type="compositionally biased region" description="Polar residues" evidence="6">
    <location>
        <begin position="614"/>
        <end position="627"/>
    </location>
</feature>
<dbReference type="Pfam" id="PF24659">
    <property type="entry name" value="DUF7648"/>
    <property type="match status" value="1"/>
</dbReference>
<dbReference type="PROSITE" id="PS01359">
    <property type="entry name" value="ZF_PHD_1"/>
    <property type="match status" value="1"/>
</dbReference>
<feature type="region of interest" description="Disordered" evidence="6">
    <location>
        <begin position="1"/>
        <end position="47"/>
    </location>
</feature>
<dbReference type="STRING" id="210143.A0A1R3IBJ6"/>
<dbReference type="SUPFAM" id="SSF57903">
    <property type="entry name" value="FYVE/PHD zinc finger"/>
    <property type="match status" value="1"/>
</dbReference>
<feature type="compositionally biased region" description="Polar residues" evidence="6">
    <location>
        <begin position="698"/>
        <end position="708"/>
    </location>
</feature>
<feature type="region of interest" description="Disordered" evidence="6">
    <location>
        <begin position="461"/>
        <end position="645"/>
    </location>
</feature>
<feature type="compositionally biased region" description="Low complexity" evidence="6">
    <location>
        <begin position="36"/>
        <end position="47"/>
    </location>
</feature>
<comment type="caution">
    <text evidence="8">The sequence shown here is derived from an EMBL/GenBank/DDBJ whole genome shotgun (WGS) entry which is preliminary data.</text>
</comment>
<feature type="compositionally biased region" description="Basic and acidic residues" evidence="6">
    <location>
        <begin position="365"/>
        <end position="375"/>
    </location>
</feature>